<evidence type="ECO:0000313" key="2">
    <source>
        <dbReference type="EMBL" id="VEH69141.1"/>
    </source>
</evidence>
<gene>
    <name evidence="2" type="ORF">NCTC12967_00405</name>
</gene>
<feature type="region of interest" description="Disordered" evidence="1">
    <location>
        <begin position="39"/>
        <end position="58"/>
    </location>
</feature>
<dbReference type="Gene3D" id="3.30.310.50">
    <property type="entry name" value="Alpha-D-phosphohexomutase, C-terminal domain"/>
    <property type="match status" value="1"/>
</dbReference>
<dbReference type="EMBL" id="LR134406">
    <property type="protein sequence ID" value="VEH69141.1"/>
    <property type="molecule type" value="Genomic_DNA"/>
</dbReference>
<sequence>MSASETHVFPRTSTARVAMDRPARYGKQLASHMGRKITTTWDEDSGTGSLEFNREGPTTGVVELSCDGEVLVLRLSATDEHLERLEEVVGIHLARFGAKQGMVVRWERGDGTPGTTQGPVKPEDR</sequence>
<protein>
    <submittedName>
        <fullName evidence="2">Uncharacterized protein conserved in bacteria (DUF2218)</fullName>
    </submittedName>
</protein>
<dbReference type="Pfam" id="PF09981">
    <property type="entry name" value="DUF2218"/>
    <property type="match status" value="1"/>
</dbReference>
<keyword evidence="3" id="KW-1185">Reference proteome</keyword>
<name>A0A3S4UCZ5_9ACTN</name>
<feature type="region of interest" description="Disordered" evidence="1">
    <location>
        <begin position="106"/>
        <end position="125"/>
    </location>
</feature>
<dbReference type="Proteomes" id="UP000273044">
    <property type="component" value="Chromosome"/>
</dbReference>
<dbReference type="AlphaFoldDB" id="A0A3S4UCZ5"/>
<dbReference type="RefSeq" id="WP_061787466.1">
    <property type="nucleotide sequence ID" value="NZ_LR134406.1"/>
</dbReference>
<evidence type="ECO:0000313" key="3">
    <source>
        <dbReference type="Proteomes" id="UP000273044"/>
    </source>
</evidence>
<accession>A0A3S4UCZ5</accession>
<proteinExistence type="predicted"/>
<dbReference type="GeneID" id="64405901"/>
<reference evidence="2 3" key="1">
    <citation type="submission" date="2018-12" db="EMBL/GenBank/DDBJ databases">
        <authorList>
            <consortium name="Pathogen Informatics"/>
        </authorList>
    </citation>
    <scope>NUCLEOTIDE SEQUENCE [LARGE SCALE GENOMIC DNA]</scope>
    <source>
        <strain evidence="2 3">NCTC12967</strain>
    </source>
</reference>
<dbReference type="InterPro" id="IPR014543">
    <property type="entry name" value="UCP028291"/>
</dbReference>
<organism evidence="2 3">
    <name type="scientific">Arachnia propionica</name>
    <dbReference type="NCBI Taxonomy" id="1750"/>
    <lineage>
        <taxon>Bacteria</taxon>
        <taxon>Bacillati</taxon>
        <taxon>Actinomycetota</taxon>
        <taxon>Actinomycetes</taxon>
        <taxon>Propionibacteriales</taxon>
        <taxon>Propionibacteriaceae</taxon>
        <taxon>Arachnia</taxon>
    </lineage>
</organism>
<evidence type="ECO:0000256" key="1">
    <source>
        <dbReference type="SAM" id="MobiDB-lite"/>
    </source>
</evidence>